<evidence type="ECO:0000313" key="2">
    <source>
        <dbReference type="EMBL" id="UXD21112.1"/>
    </source>
</evidence>
<dbReference type="Pfam" id="PF01381">
    <property type="entry name" value="HTH_3"/>
    <property type="match status" value="1"/>
</dbReference>
<dbReference type="CDD" id="cd00093">
    <property type="entry name" value="HTH_XRE"/>
    <property type="match status" value="1"/>
</dbReference>
<dbReference type="SUPFAM" id="SSF47413">
    <property type="entry name" value="lambda repressor-like DNA-binding domains"/>
    <property type="match status" value="1"/>
</dbReference>
<dbReference type="InterPro" id="IPR001387">
    <property type="entry name" value="Cro/C1-type_HTH"/>
</dbReference>
<dbReference type="Proteomes" id="UP001063698">
    <property type="component" value="Chromosome"/>
</dbReference>
<feature type="domain" description="HTH cro/C1-type" evidence="1">
    <location>
        <begin position="28"/>
        <end position="81"/>
    </location>
</feature>
<dbReference type="PROSITE" id="PS50943">
    <property type="entry name" value="HTH_CROC1"/>
    <property type="match status" value="1"/>
</dbReference>
<reference evidence="2" key="1">
    <citation type="submission" date="2013-11" db="EMBL/GenBank/DDBJ databases">
        <title>Comparative genomics of Ignicoccus.</title>
        <authorList>
            <person name="Podar M."/>
        </authorList>
    </citation>
    <scope>NUCLEOTIDE SEQUENCE</scope>
    <source>
        <strain evidence="2">DSM 13166</strain>
    </source>
</reference>
<dbReference type="InterPro" id="IPR010982">
    <property type="entry name" value="Lambda_DNA-bd_dom_sf"/>
</dbReference>
<dbReference type="Gene3D" id="1.10.260.40">
    <property type="entry name" value="lambda repressor-like DNA-binding domains"/>
    <property type="match status" value="1"/>
</dbReference>
<dbReference type="AlphaFoldDB" id="A0A977K8U6"/>
<keyword evidence="3" id="KW-1185">Reference proteome</keyword>
<organism evidence="2 3">
    <name type="scientific">Ignicoccus pacificus DSM 13166</name>
    <dbReference type="NCBI Taxonomy" id="940294"/>
    <lineage>
        <taxon>Archaea</taxon>
        <taxon>Thermoproteota</taxon>
        <taxon>Thermoprotei</taxon>
        <taxon>Desulfurococcales</taxon>
        <taxon>Desulfurococcaceae</taxon>
        <taxon>Ignicoccus</taxon>
    </lineage>
</organism>
<gene>
    <name evidence="2" type="ORF">IPA_00245</name>
</gene>
<dbReference type="EMBL" id="CP006868">
    <property type="protein sequence ID" value="UXD21112.1"/>
    <property type="molecule type" value="Genomic_DNA"/>
</dbReference>
<proteinExistence type="predicted"/>
<accession>A0A977K8U6</accession>
<dbReference type="KEGG" id="ipc:IPA_00245"/>
<protein>
    <submittedName>
        <fullName evidence="2">XRE family transcriptional regulator</fullName>
    </submittedName>
</protein>
<name>A0A977K8U6_9CREN</name>
<sequence length="236" mass="26730">MLPPFVIQEVAKRIAGEIALADEPGRAMKKWREIFEVTQTEVSKVMSVAPSVISDYEKGKRVPGSKFIKRYVNALLEIDHMRGWRVTRLLAQRFFGISAQAIDLWEYKRAVTFEEILTATKGYLLNSTFKPTETVYGYLVMDSLKTIEELDAKDFTVLMGMSYKKVVVFTRVGTGRPPMVAIRVSYWKPSLVVLHKPVMLDRLSVRIAEKEGIPVIVSLADSVSDLIDALRSLDSR</sequence>
<dbReference type="GO" id="GO:0003677">
    <property type="term" value="F:DNA binding"/>
    <property type="evidence" value="ECO:0007669"/>
    <property type="project" value="InterPro"/>
</dbReference>
<dbReference type="SMART" id="SM00530">
    <property type="entry name" value="HTH_XRE"/>
    <property type="match status" value="1"/>
</dbReference>
<evidence type="ECO:0000259" key="1">
    <source>
        <dbReference type="PROSITE" id="PS50943"/>
    </source>
</evidence>
<evidence type="ECO:0000313" key="3">
    <source>
        <dbReference type="Proteomes" id="UP001063698"/>
    </source>
</evidence>